<name>S7VPZ7_9BACT</name>
<reference evidence="1 2" key="1">
    <citation type="journal article" date="2013" name="Genome Announc.">
        <title>Draft Genome Sequence of Cyclobacterium qasimii Strain M12-11BT, Isolated from Arctic Marine Sediment.</title>
        <authorList>
            <person name="Shivaji S."/>
            <person name="Ara S."/>
            <person name="Singh A."/>
            <person name="Kumar Pinnaka A."/>
        </authorList>
    </citation>
    <scope>NUCLEOTIDE SEQUENCE [LARGE SCALE GENOMIC DNA]</scope>
    <source>
        <strain evidence="1 2">M12-11B</strain>
    </source>
</reference>
<dbReference type="Proteomes" id="UP000014974">
    <property type="component" value="Unassembled WGS sequence"/>
</dbReference>
<evidence type="ECO:0000313" key="1">
    <source>
        <dbReference type="EMBL" id="EPR71432.1"/>
    </source>
</evidence>
<protein>
    <submittedName>
        <fullName evidence="1">Uncharacterized protein</fullName>
    </submittedName>
</protein>
<sequence>MGQGIHHGCITFRHVVFAGFVSIYLHQFFLRPLDESAGTISGT</sequence>
<comment type="caution">
    <text evidence="1">The sequence shown here is derived from an EMBL/GenBank/DDBJ whole genome shotgun (WGS) entry which is preliminary data.</text>
</comment>
<gene>
    <name evidence="1" type="ORF">ADICYQ_0334</name>
</gene>
<organism evidence="1 2">
    <name type="scientific">Cyclobacterium qasimii M12-11B</name>
    <dbReference type="NCBI Taxonomy" id="641524"/>
    <lineage>
        <taxon>Bacteria</taxon>
        <taxon>Pseudomonadati</taxon>
        <taxon>Bacteroidota</taxon>
        <taxon>Cytophagia</taxon>
        <taxon>Cytophagales</taxon>
        <taxon>Cyclobacteriaceae</taxon>
        <taxon>Cyclobacterium</taxon>
    </lineage>
</organism>
<dbReference type="AlphaFoldDB" id="S7VPZ7"/>
<accession>S7VPZ7</accession>
<proteinExistence type="predicted"/>
<dbReference type="EMBL" id="ATNM01000016">
    <property type="protein sequence ID" value="EPR71432.1"/>
    <property type="molecule type" value="Genomic_DNA"/>
</dbReference>
<evidence type="ECO:0000313" key="2">
    <source>
        <dbReference type="Proteomes" id="UP000014974"/>
    </source>
</evidence>